<sequence>MERKRVGIVLFDAVEVLDFCGPYEVFSAVRRDEAKRREEPSPFELLLVAEKSGTVTTPGGMRVTPDATFSTCPRLDVLVVPGGWGTRRELGNPAMLQWLRERNAEVETLASVCTGAMLLGSAGLLDGLHATTHWRSLDWMRDSFPAVTVEYGQHVVEDGRVVTSAGISAGIDMALKVVARYHGEKVARATARHMEYPYPDSNARRVPLPPLAGC</sequence>
<dbReference type="PANTHER" id="PTHR43130">
    <property type="entry name" value="ARAC-FAMILY TRANSCRIPTIONAL REGULATOR"/>
    <property type="match status" value="1"/>
</dbReference>
<dbReference type="CDD" id="cd03139">
    <property type="entry name" value="GATase1_PfpI_2"/>
    <property type="match status" value="1"/>
</dbReference>
<dbReference type="AlphaFoldDB" id="A0A7J4ZRZ9"/>
<reference evidence="2 3" key="1">
    <citation type="submission" date="2019-09" db="EMBL/GenBank/DDBJ databases">
        <title>Geobacter sp. Red96, a novel strain isolated from paddy soil.</title>
        <authorList>
            <person name="Xu Z."/>
            <person name="Masuda Y."/>
            <person name="Itoh H."/>
            <person name="Senoo K."/>
        </authorList>
    </citation>
    <scope>NUCLEOTIDE SEQUENCE [LARGE SCALE GENOMIC DNA]</scope>
    <source>
        <strain evidence="2 3">Red96</strain>
    </source>
</reference>
<dbReference type="EMBL" id="VZQZ01000003">
    <property type="protein sequence ID" value="KAB0666044.1"/>
    <property type="molecule type" value="Genomic_DNA"/>
</dbReference>
<dbReference type="Pfam" id="PF01965">
    <property type="entry name" value="DJ-1_PfpI"/>
    <property type="match status" value="1"/>
</dbReference>
<comment type="caution">
    <text evidence="2">The sequence shown here is derived from an EMBL/GenBank/DDBJ whole genome shotgun (WGS) entry which is preliminary data.</text>
</comment>
<dbReference type="InterPro" id="IPR052158">
    <property type="entry name" value="INH-QAR"/>
</dbReference>
<gene>
    <name evidence="2" type="ORF">F6V25_06095</name>
</gene>
<accession>A0A7J4ZRZ9</accession>
<name>A0A7J4ZRZ9_9BACT</name>
<feature type="domain" description="DJ-1/PfpI" evidence="1">
    <location>
        <begin position="4"/>
        <end position="179"/>
    </location>
</feature>
<dbReference type="SUPFAM" id="SSF52317">
    <property type="entry name" value="Class I glutamine amidotransferase-like"/>
    <property type="match status" value="1"/>
</dbReference>
<dbReference type="RefSeq" id="WP_151127732.1">
    <property type="nucleotide sequence ID" value="NZ_VZQZ01000003.1"/>
</dbReference>
<dbReference type="InterPro" id="IPR002818">
    <property type="entry name" value="DJ-1/PfpI"/>
</dbReference>
<evidence type="ECO:0000313" key="3">
    <source>
        <dbReference type="Proteomes" id="UP000420562"/>
    </source>
</evidence>
<dbReference type="GO" id="GO:0006355">
    <property type="term" value="P:regulation of DNA-templated transcription"/>
    <property type="evidence" value="ECO:0007669"/>
    <property type="project" value="TreeGrafter"/>
</dbReference>
<evidence type="ECO:0000259" key="1">
    <source>
        <dbReference type="Pfam" id="PF01965"/>
    </source>
</evidence>
<dbReference type="Proteomes" id="UP000420562">
    <property type="component" value="Unassembled WGS sequence"/>
</dbReference>
<keyword evidence="3" id="KW-1185">Reference proteome</keyword>
<dbReference type="PANTHER" id="PTHR43130:SF14">
    <property type="entry name" value="DJ-1_PFPI DOMAIN-CONTAINING PROTEIN"/>
    <property type="match status" value="1"/>
</dbReference>
<organism evidence="2 3">
    <name type="scientific">Oryzomonas japonica</name>
    <dbReference type="NCBI Taxonomy" id="2603858"/>
    <lineage>
        <taxon>Bacteria</taxon>
        <taxon>Pseudomonadati</taxon>
        <taxon>Thermodesulfobacteriota</taxon>
        <taxon>Desulfuromonadia</taxon>
        <taxon>Geobacterales</taxon>
        <taxon>Geobacteraceae</taxon>
        <taxon>Oryzomonas</taxon>
    </lineage>
</organism>
<dbReference type="InterPro" id="IPR029062">
    <property type="entry name" value="Class_I_gatase-like"/>
</dbReference>
<protein>
    <submittedName>
        <fullName evidence="2">DJ-1/PfpI family protein</fullName>
    </submittedName>
</protein>
<proteinExistence type="predicted"/>
<dbReference type="Gene3D" id="3.40.50.880">
    <property type="match status" value="1"/>
</dbReference>
<evidence type="ECO:0000313" key="2">
    <source>
        <dbReference type="EMBL" id="KAB0666044.1"/>
    </source>
</evidence>